<evidence type="ECO:0000256" key="2">
    <source>
        <dbReference type="ARBA" id="ARBA00012438"/>
    </source>
</evidence>
<dbReference type="InterPro" id="IPR019734">
    <property type="entry name" value="TPR_rpt"/>
</dbReference>
<evidence type="ECO:0000313" key="10">
    <source>
        <dbReference type="EMBL" id="MFD0749189.1"/>
    </source>
</evidence>
<dbReference type="InterPro" id="IPR011990">
    <property type="entry name" value="TPR-like_helical_dom_sf"/>
</dbReference>
<reference evidence="11" key="1">
    <citation type="journal article" date="2019" name="Int. J. Syst. Evol. Microbiol.">
        <title>The Global Catalogue of Microorganisms (GCM) 10K type strain sequencing project: providing services to taxonomists for standard genome sequencing and annotation.</title>
        <authorList>
            <consortium name="The Broad Institute Genomics Platform"/>
            <consortium name="The Broad Institute Genome Sequencing Center for Infectious Disease"/>
            <person name="Wu L."/>
            <person name="Ma J."/>
        </authorList>
    </citation>
    <scope>NUCLEOTIDE SEQUENCE [LARGE SCALE GENOMIC DNA]</scope>
    <source>
        <strain evidence="11">CCUG 63418</strain>
    </source>
</reference>
<accession>A0ABW2YRY4</accession>
<dbReference type="SUPFAM" id="SSF48452">
    <property type="entry name" value="TPR-like"/>
    <property type="match status" value="1"/>
</dbReference>
<dbReference type="PANTHER" id="PTHR24421:SF10">
    <property type="entry name" value="NITRATE_NITRITE SENSOR PROTEIN NARQ"/>
    <property type="match status" value="1"/>
</dbReference>
<evidence type="ECO:0000256" key="4">
    <source>
        <dbReference type="ARBA" id="ARBA00022777"/>
    </source>
</evidence>
<keyword evidence="10" id="KW-0067">ATP-binding</keyword>
<sequence length="551" mass="63674">MNKLLYFLLIAINVLCSCRKKETPPVITKDPDYIKAKSFLHRQNDSAFYYFNRVVNRVMDSLQVANAYNYMATMQSDVGDYYGSQESLSASLKFLNAENVKHRRSLASNYNELGLTSINLRNYDAAVGFFDKAIFFTADSNFKLIYLNNKALAYQKQKDYARALEIYHAIIRKTTDKETFARILTNMATTKWLNDLSYNAAPELLSALEIRRQEQDRWGQNSSYAHLSDYYTTIRPDSAYYFALKMFDVAHGLGSPDDRLEALEKLIRVGPLQETRQFFKTYHQLSDSLLTARNAAKNQFAFIRYEVEKNKADNLTLQQDNTEKKYQLLKQQVLLYFALIVIIIGAFWYWKRKKRLEQEKQEAIRESRLRTSKKVHDVVANGLYRIMSELDHDSDLNKTALADKIEDLYEKSRDISYEKVPFSAGLFHDSVTELISSFANDSIKVVLVGNDVALWEKMSPTALFDVEHILQELMVNMRKHSRATRVAIRFERQDDKIIIYYTDNGVGMKDGVSYKNGLTNTGNRINSLQGTITFDTNIQQGLKIHLTFPVA</sequence>
<organism evidence="10 11">
    <name type="scientific">Mucilaginibacter calamicampi</name>
    <dbReference type="NCBI Taxonomy" id="1302352"/>
    <lineage>
        <taxon>Bacteria</taxon>
        <taxon>Pseudomonadati</taxon>
        <taxon>Bacteroidota</taxon>
        <taxon>Sphingobacteriia</taxon>
        <taxon>Sphingobacteriales</taxon>
        <taxon>Sphingobacteriaceae</taxon>
        <taxon>Mucilaginibacter</taxon>
    </lineage>
</organism>
<keyword evidence="8" id="KW-0472">Membrane</keyword>
<dbReference type="Proteomes" id="UP001596958">
    <property type="component" value="Unassembled WGS sequence"/>
</dbReference>
<dbReference type="Gene3D" id="1.25.40.10">
    <property type="entry name" value="Tetratricopeptide repeat domain"/>
    <property type="match status" value="2"/>
</dbReference>
<name>A0ABW2YRY4_9SPHI</name>
<dbReference type="PANTHER" id="PTHR24421">
    <property type="entry name" value="NITRATE/NITRITE SENSOR PROTEIN NARX-RELATED"/>
    <property type="match status" value="1"/>
</dbReference>
<keyword evidence="11" id="KW-1185">Reference proteome</keyword>
<comment type="catalytic activity">
    <reaction evidence="1">
        <text>ATP + protein L-histidine = ADP + protein N-phospho-L-histidine.</text>
        <dbReference type="EC" id="2.7.13.3"/>
    </reaction>
</comment>
<keyword evidence="8" id="KW-1133">Transmembrane helix</keyword>
<keyword evidence="7" id="KW-0175">Coiled coil</keyword>
<dbReference type="InterPro" id="IPR036890">
    <property type="entry name" value="HATPase_C_sf"/>
</dbReference>
<feature type="repeat" description="TPR" evidence="6">
    <location>
        <begin position="107"/>
        <end position="140"/>
    </location>
</feature>
<feature type="transmembrane region" description="Helical" evidence="8">
    <location>
        <begin position="333"/>
        <end position="350"/>
    </location>
</feature>
<dbReference type="PROSITE" id="PS51257">
    <property type="entry name" value="PROKAR_LIPOPROTEIN"/>
    <property type="match status" value="1"/>
</dbReference>
<dbReference type="CDD" id="cd16917">
    <property type="entry name" value="HATPase_UhpB-NarQ-NarX-like"/>
    <property type="match status" value="1"/>
</dbReference>
<proteinExistence type="predicted"/>
<dbReference type="SUPFAM" id="SSF55874">
    <property type="entry name" value="ATPase domain of HSP90 chaperone/DNA topoisomerase II/histidine kinase"/>
    <property type="match status" value="1"/>
</dbReference>
<evidence type="ECO:0000256" key="5">
    <source>
        <dbReference type="ARBA" id="ARBA00023012"/>
    </source>
</evidence>
<keyword evidence="4" id="KW-0418">Kinase</keyword>
<keyword evidence="3" id="KW-0808">Transferase</keyword>
<protein>
    <recommendedName>
        <fullName evidence="2">histidine kinase</fullName>
        <ecNumber evidence="2">2.7.13.3</ecNumber>
    </recommendedName>
</protein>
<dbReference type="Pfam" id="PF02518">
    <property type="entry name" value="HATPase_c"/>
    <property type="match status" value="1"/>
</dbReference>
<keyword evidence="5" id="KW-0902">Two-component regulatory system</keyword>
<evidence type="ECO:0000256" key="6">
    <source>
        <dbReference type="PROSITE-ProRule" id="PRU00339"/>
    </source>
</evidence>
<keyword evidence="6" id="KW-0802">TPR repeat</keyword>
<evidence type="ECO:0000256" key="1">
    <source>
        <dbReference type="ARBA" id="ARBA00000085"/>
    </source>
</evidence>
<evidence type="ECO:0000259" key="9">
    <source>
        <dbReference type="Pfam" id="PF02518"/>
    </source>
</evidence>
<evidence type="ECO:0000313" key="11">
    <source>
        <dbReference type="Proteomes" id="UP001596958"/>
    </source>
</evidence>
<evidence type="ECO:0000256" key="7">
    <source>
        <dbReference type="SAM" id="Coils"/>
    </source>
</evidence>
<evidence type="ECO:0000256" key="3">
    <source>
        <dbReference type="ARBA" id="ARBA00022679"/>
    </source>
</evidence>
<dbReference type="InterPro" id="IPR050482">
    <property type="entry name" value="Sensor_HK_TwoCompSys"/>
</dbReference>
<keyword evidence="8" id="KW-0812">Transmembrane</keyword>
<feature type="domain" description="Histidine kinase/HSP90-like ATPase" evidence="9">
    <location>
        <begin position="466"/>
        <end position="550"/>
    </location>
</feature>
<dbReference type="PROSITE" id="PS50005">
    <property type="entry name" value="TPR"/>
    <property type="match status" value="1"/>
</dbReference>
<evidence type="ECO:0000256" key="8">
    <source>
        <dbReference type="SAM" id="Phobius"/>
    </source>
</evidence>
<gene>
    <name evidence="10" type="ORF">ACFQZS_03485</name>
</gene>
<dbReference type="EMBL" id="JBHTHU010000001">
    <property type="protein sequence ID" value="MFD0749189.1"/>
    <property type="molecule type" value="Genomic_DNA"/>
</dbReference>
<keyword evidence="10" id="KW-0547">Nucleotide-binding</keyword>
<dbReference type="Gene3D" id="3.30.565.10">
    <property type="entry name" value="Histidine kinase-like ATPase, C-terminal domain"/>
    <property type="match status" value="1"/>
</dbReference>
<comment type="caution">
    <text evidence="10">The sequence shown here is derived from an EMBL/GenBank/DDBJ whole genome shotgun (WGS) entry which is preliminary data.</text>
</comment>
<dbReference type="EC" id="2.7.13.3" evidence="2"/>
<dbReference type="RefSeq" id="WP_377097331.1">
    <property type="nucleotide sequence ID" value="NZ_JBHTHU010000001.1"/>
</dbReference>
<dbReference type="GO" id="GO:0005524">
    <property type="term" value="F:ATP binding"/>
    <property type="evidence" value="ECO:0007669"/>
    <property type="project" value="UniProtKB-KW"/>
</dbReference>
<feature type="coiled-coil region" evidence="7">
    <location>
        <begin position="305"/>
        <end position="332"/>
    </location>
</feature>
<dbReference type="SMART" id="SM00028">
    <property type="entry name" value="TPR"/>
    <property type="match status" value="3"/>
</dbReference>
<dbReference type="InterPro" id="IPR003594">
    <property type="entry name" value="HATPase_dom"/>
</dbReference>